<keyword evidence="2" id="KW-0479">Metal-binding</keyword>
<dbReference type="InterPro" id="IPR006323">
    <property type="entry name" value="Phosphonoacetald_hydro"/>
</dbReference>
<feature type="active site" description="Nucleophile" evidence="2">
    <location>
        <position position="8"/>
    </location>
</feature>
<keyword evidence="2" id="KW-0460">Magnesium</keyword>
<dbReference type="SFLD" id="SFLDG01135">
    <property type="entry name" value="C1.5.6:_HAD__Beta-PGM__Phospha"/>
    <property type="match status" value="1"/>
</dbReference>
<reference evidence="4" key="1">
    <citation type="journal article" date="2019" name="Int. J. Syst. Evol. Microbiol.">
        <title>The Global Catalogue of Microorganisms (GCM) 10K type strain sequencing project: providing services to taxonomists for standard genome sequencing and annotation.</title>
        <authorList>
            <consortium name="The Broad Institute Genomics Platform"/>
            <consortium name="The Broad Institute Genome Sequencing Center for Infectious Disease"/>
            <person name="Wu L."/>
            <person name="Ma J."/>
        </authorList>
    </citation>
    <scope>NUCLEOTIDE SEQUENCE [LARGE SCALE GENOMIC DNA]</scope>
    <source>
        <strain evidence="4">CCM 8896</strain>
    </source>
</reference>
<comment type="cofactor">
    <cofactor evidence="2">
        <name>Mg(2+)</name>
        <dbReference type="ChEBI" id="CHEBI:18420"/>
    </cofactor>
    <text evidence="2">Binds 1 Mg(2+) ion per subunit.</text>
</comment>
<dbReference type="InterPro" id="IPR036412">
    <property type="entry name" value="HAD-like_sf"/>
</dbReference>
<dbReference type="RefSeq" id="WP_125714584.1">
    <property type="nucleotide sequence ID" value="NZ_JBHTOP010000001.1"/>
</dbReference>
<keyword evidence="4" id="KW-1185">Reference proteome</keyword>
<feature type="binding site" evidence="2">
    <location>
        <position position="8"/>
    </location>
    <ligand>
        <name>Mg(2+)</name>
        <dbReference type="ChEBI" id="CHEBI:18420"/>
    </ligand>
</feature>
<dbReference type="InterPro" id="IPR023214">
    <property type="entry name" value="HAD_sf"/>
</dbReference>
<dbReference type="Proteomes" id="UP001597267">
    <property type="component" value="Unassembled WGS sequence"/>
</dbReference>
<gene>
    <name evidence="2 3" type="primary">phnX</name>
    <name evidence="3" type="ORF">ACFQ5M_00205</name>
</gene>
<keyword evidence="1 2" id="KW-0704">Schiff base</keyword>
<dbReference type="HAMAP" id="MF_01375">
    <property type="entry name" value="PhnX"/>
    <property type="match status" value="1"/>
</dbReference>
<dbReference type="Gene3D" id="1.10.150.240">
    <property type="entry name" value="Putative phosphatase, domain 2"/>
    <property type="match status" value="1"/>
</dbReference>
<dbReference type="Gene3D" id="3.40.50.1000">
    <property type="entry name" value="HAD superfamily/HAD-like"/>
    <property type="match status" value="1"/>
</dbReference>
<dbReference type="SFLD" id="SFLDS00003">
    <property type="entry name" value="Haloacid_Dehalogenase"/>
    <property type="match status" value="1"/>
</dbReference>
<comment type="similarity">
    <text evidence="2">Belongs to the HAD-like hydrolase superfamily. PhnX family.</text>
</comment>
<comment type="catalytic activity">
    <reaction evidence="2">
        <text>phosphonoacetaldehyde + H2O = acetaldehyde + phosphate + H(+)</text>
        <dbReference type="Rhea" id="RHEA:18905"/>
        <dbReference type="ChEBI" id="CHEBI:15343"/>
        <dbReference type="ChEBI" id="CHEBI:15377"/>
        <dbReference type="ChEBI" id="CHEBI:15378"/>
        <dbReference type="ChEBI" id="CHEBI:43474"/>
        <dbReference type="ChEBI" id="CHEBI:58383"/>
        <dbReference type="EC" id="3.11.1.1"/>
    </reaction>
</comment>
<name>A0ABW4J2C5_9LACO</name>
<comment type="caution">
    <text evidence="3">The sequence shown here is derived from an EMBL/GenBank/DDBJ whole genome shotgun (WGS) entry which is preliminary data.</text>
</comment>
<evidence type="ECO:0000256" key="2">
    <source>
        <dbReference type="HAMAP-Rule" id="MF_01375"/>
    </source>
</evidence>
<keyword evidence="2 3" id="KW-0378">Hydrolase</keyword>
<dbReference type="GO" id="GO:0050194">
    <property type="term" value="F:phosphonoacetaldehyde hydrolase activity"/>
    <property type="evidence" value="ECO:0007669"/>
    <property type="project" value="UniProtKB-EC"/>
</dbReference>
<dbReference type="InterPro" id="IPR023198">
    <property type="entry name" value="PGP-like_dom2"/>
</dbReference>
<proteinExistence type="inferred from homology"/>
<protein>
    <recommendedName>
        <fullName evidence="2">Phosphonoacetaldehyde hydrolase</fullName>
        <shortName evidence="2">Phosphonatase</shortName>
        <ecNumber evidence="2">3.11.1.1</ecNumber>
    </recommendedName>
    <alternativeName>
        <fullName evidence="2">Phosphonoacetaldehyde phosphonohydrolase</fullName>
    </alternativeName>
</protein>
<evidence type="ECO:0000313" key="3">
    <source>
        <dbReference type="EMBL" id="MFD1670511.1"/>
    </source>
</evidence>
<comment type="function">
    <text evidence="2">Involved in phosphonate degradation.</text>
</comment>
<dbReference type="EMBL" id="JBHTOP010000001">
    <property type="protein sequence ID" value="MFD1670511.1"/>
    <property type="molecule type" value="Genomic_DNA"/>
</dbReference>
<feature type="binding site" evidence="2">
    <location>
        <position position="183"/>
    </location>
    <ligand>
        <name>Mg(2+)</name>
        <dbReference type="ChEBI" id="CHEBI:18420"/>
    </ligand>
</feature>
<dbReference type="EC" id="3.11.1.1" evidence="2"/>
<dbReference type="SFLD" id="SFLDG01129">
    <property type="entry name" value="C1.5:_HAD__Beta-PGM__Phosphata"/>
    <property type="match status" value="1"/>
</dbReference>
<dbReference type="Pfam" id="PF00702">
    <property type="entry name" value="Hydrolase"/>
    <property type="match status" value="1"/>
</dbReference>
<dbReference type="SUPFAM" id="SSF56784">
    <property type="entry name" value="HAD-like"/>
    <property type="match status" value="1"/>
</dbReference>
<comment type="subunit">
    <text evidence="2">Homodimer.</text>
</comment>
<feature type="binding site" evidence="2">
    <location>
        <position position="10"/>
    </location>
    <ligand>
        <name>Mg(2+)</name>
        <dbReference type="ChEBI" id="CHEBI:18420"/>
    </ligand>
</feature>
<dbReference type="InterPro" id="IPR050155">
    <property type="entry name" value="HAD-like_hydrolase_sf"/>
</dbReference>
<feature type="active site" description="Schiff-base intermediate with substrate" evidence="2">
    <location>
        <position position="49"/>
    </location>
</feature>
<evidence type="ECO:0000313" key="4">
    <source>
        <dbReference type="Proteomes" id="UP001597267"/>
    </source>
</evidence>
<dbReference type="PANTHER" id="PTHR43434:SF19">
    <property type="entry name" value="PHOSPHONOACETALDEHYDE HYDROLASE"/>
    <property type="match status" value="1"/>
</dbReference>
<sequence>MIKAVIFDWAGTTVDYGSVAPVIAFQKAFTNAGINISADLIRRDMGMVKWDHIGKLLEMPEIQLQWLSLHEVLPTGTDRQKIYDDFEQCLMLQLREETNLKPFVLETIAYLKNHGIKIATTTGYAPEMMRVVQIGAAQKGYAPELVLTAEDVAGQGRPSPAMVQKVMANFGIEDPKEVIKVGDTTVDIEEGRNAGVVTVGIVEGSSLMGLSEREYDALSFEKKVKKCIAVKQEFEAVGADFTITDMHELTQVIEGLNKEFEVANGR</sequence>
<accession>A0ABW4J2C5</accession>
<evidence type="ECO:0000256" key="1">
    <source>
        <dbReference type="ARBA" id="ARBA00023270"/>
    </source>
</evidence>
<dbReference type="NCBIfam" id="TIGR01422">
    <property type="entry name" value="phosphonatase"/>
    <property type="match status" value="1"/>
</dbReference>
<organism evidence="3 4">
    <name type="scientific">Agrilactobacillus yilanensis</name>
    <dbReference type="NCBI Taxonomy" id="2485997"/>
    <lineage>
        <taxon>Bacteria</taxon>
        <taxon>Bacillati</taxon>
        <taxon>Bacillota</taxon>
        <taxon>Bacilli</taxon>
        <taxon>Lactobacillales</taxon>
        <taxon>Lactobacillaceae</taxon>
        <taxon>Agrilactobacillus</taxon>
    </lineage>
</organism>
<dbReference type="PANTHER" id="PTHR43434">
    <property type="entry name" value="PHOSPHOGLYCOLATE PHOSPHATASE"/>
    <property type="match status" value="1"/>
</dbReference>